<proteinExistence type="predicted"/>
<reference evidence="1" key="1">
    <citation type="journal article" date="2020" name="Stud. Mycol.">
        <title>101 Dothideomycetes genomes: a test case for predicting lifestyles and emergence of pathogens.</title>
        <authorList>
            <person name="Haridas S."/>
            <person name="Albert R."/>
            <person name="Binder M."/>
            <person name="Bloem J."/>
            <person name="Labutti K."/>
            <person name="Salamov A."/>
            <person name="Andreopoulos B."/>
            <person name="Baker S."/>
            <person name="Barry K."/>
            <person name="Bills G."/>
            <person name="Bluhm B."/>
            <person name="Cannon C."/>
            <person name="Castanera R."/>
            <person name="Culley D."/>
            <person name="Daum C."/>
            <person name="Ezra D."/>
            <person name="Gonzalez J."/>
            <person name="Henrissat B."/>
            <person name="Kuo A."/>
            <person name="Liang C."/>
            <person name="Lipzen A."/>
            <person name="Lutzoni F."/>
            <person name="Magnuson J."/>
            <person name="Mondo S."/>
            <person name="Nolan M."/>
            <person name="Ohm R."/>
            <person name="Pangilinan J."/>
            <person name="Park H.-J."/>
            <person name="Ramirez L."/>
            <person name="Alfaro M."/>
            <person name="Sun H."/>
            <person name="Tritt A."/>
            <person name="Yoshinaga Y."/>
            <person name="Zwiers L.-H."/>
            <person name="Turgeon B."/>
            <person name="Goodwin S."/>
            <person name="Spatafora J."/>
            <person name="Crous P."/>
            <person name="Grigoriev I."/>
        </authorList>
    </citation>
    <scope>NUCLEOTIDE SEQUENCE</scope>
    <source>
        <strain evidence="1">CBS 101060</strain>
    </source>
</reference>
<keyword evidence="2" id="KW-1185">Reference proteome</keyword>
<dbReference type="AlphaFoldDB" id="A0A9P4SCL8"/>
<dbReference type="OrthoDB" id="4735187at2759"/>
<gene>
    <name evidence="1" type="ORF">M501DRAFT_764739</name>
</gene>
<evidence type="ECO:0000313" key="2">
    <source>
        <dbReference type="Proteomes" id="UP000799429"/>
    </source>
</evidence>
<dbReference type="Proteomes" id="UP000799429">
    <property type="component" value="Unassembled WGS sequence"/>
</dbReference>
<name>A0A9P4SCL8_9PEZI</name>
<dbReference type="EMBL" id="MU006095">
    <property type="protein sequence ID" value="KAF2839163.1"/>
    <property type="molecule type" value="Genomic_DNA"/>
</dbReference>
<evidence type="ECO:0000313" key="1">
    <source>
        <dbReference type="EMBL" id="KAF2839163.1"/>
    </source>
</evidence>
<accession>A0A9P4SCL8</accession>
<comment type="caution">
    <text evidence="1">The sequence shown here is derived from an EMBL/GenBank/DDBJ whole genome shotgun (WGS) entry which is preliminary data.</text>
</comment>
<protein>
    <submittedName>
        <fullName evidence="1">Uncharacterized protein</fullName>
    </submittedName>
</protein>
<sequence length="162" mass="17865">MPVGIAQVVNNTSSTLYYHNTESGHNDTVYAKSRDQENNSYIPSSNTTDDTLPYASSGHYLKLTVGGYAPIKISDDDWKFKIVAPVDYGGGGGESEAWYGSLDNGSRYIIRVDEVKDEYNKYCSVTILKYQDRCEVTAGYIALQVIQQAAPIVAMVLLAIFI</sequence>
<organism evidence="1 2">
    <name type="scientific">Patellaria atrata CBS 101060</name>
    <dbReference type="NCBI Taxonomy" id="1346257"/>
    <lineage>
        <taxon>Eukaryota</taxon>
        <taxon>Fungi</taxon>
        <taxon>Dikarya</taxon>
        <taxon>Ascomycota</taxon>
        <taxon>Pezizomycotina</taxon>
        <taxon>Dothideomycetes</taxon>
        <taxon>Dothideomycetes incertae sedis</taxon>
        <taxon>Patellariales</taxon>
        <taxon>Patellariaceae</taxon>
        <taxon>Patellaria</taxon>
    </lineage>
</organism>